<feature type="binding site" evidence="6">
    <location>
        <position position="226"/>
    </location>
    <ligand>
        <name>S-adenosyl-L-methionine</name>
        <dbReference type="ChEBI" id="CHEBI:59789"/>
    </ligand>
</feature>
<keyword evidence="2 6" id="KW-0963">Cytoplasm</keyword>
<dbReference type="RefSeq" id="WP_134117123.1">
    <property type="nucleotide sequence ID" value="NZ_SOEG01000016.1"/>
</dbReference>
<dbReference type="GO" id="GO:0005737">
    <property type="term" value="C:cytoplasm"/>
    <property type="evidence" value="ECO:0007669"/>
    <property type="project" value="UniProtKB-SubCell"/>
</dbReference>
<dbReference type="GO" id="GO:0005840">
    <property type="term" value="C:ribosome"/>
    <property type="evidence" value="ECO:0007669"/>
    <property type="project" value="UniProtKB-KW"/>
</dbReference>
<dbReference type="HAMAP" id="MF_00735">
    <property type="entry name" value="Methyltr_PrmA"/>
    <property type="match status" value="1"/>
</dbReference>
<comment type="caution">
    <text evidence="7">The sequence shown here is derived from an EMBL/GenBank/DDBJ whole genome shotgun (WGS) entry which is preliminary data.</text>
</comment>
<dbReference type="Gene3D" id="3.40.50.150">
    <property type="entry name" value="Vaccinia Virus protein VP39"/>
    <property type="match status" value="1"/>
</dbReference>
<keyword evidence="8" id="KW-1185">Reference proteome</keyword>
<dbReference type="InterPro" id="IPR004498">
    <property type="entry name" value="Ribosomal_PrmA_MeTrfase"/>
</dbReference>
<dbReference type="EC" id="2.1.1.-" evidence="6"/>
<feature type="binding site" evidence="6">
    <location>
        <position position="161"/>
    </location>
    <ligand>
        <name>S-adenosyl-L-methionine</name>
        <dbReference type="ChEBI" id="CHEBI:59789"/>
    </ligand>
</feature>
<comment type="catalytic activity">
    <reaction evidence="6">
        <text>L-lysyl-[protein] + 3 S-adenosyl-L-methionine = N(6),N(6),N(6)-trimethyl-L-lysyl-[protein] + 3 S-adenosyl-L-homocysteine + 3 H(+)</text>
        <dbReference type="Rhea" id="RHEA:54192"/>
        <dbReference type="Rhea" id="RHEA-COMP:9752"/>
        <dbReference type="Rhea" id="RHEA-COMP:13826"/>
        <dbReference type="ChEBI" id="CHEBI:15378"/>
        <dbReference type="ChEBI" id="CHEBI:29969"/>
        <dbReference type="ChEBI" id="CHEBI:57856"/>
        <dbReference type="ChEBI" id="CHEBI:59789"/>
        <dbReference type="ChEBI" id="CHEBI:61961"/>
    </reaction>
</comment>
<evidence type="ECO:0000313" key="7">
    <source>
        <dbReference type="EMBL" id="TDX51072.1"/>
    </source>
</evidence>
<dbReference type="PIRSF" id="PIRSF000401">
    <property type="entry name" value="RPL11_MTase"/>
    <property type="match status" value="1"/>
</dbReference>
<dbReference type="CDD" id="cd02440">
    <property type="entry name" value="AdoMet_MTases"/>
    <property type="match status" value="1"/>
</dbReference>
<reference evidence="7 8" key="1">
    <citation type="submission" date="2019-03" db="EMBL/GenBank/DDBJ databases">
        <title>Subsurface microbial communities from deep shales in Ohio and West Virginia, USA.</title>
        <authorList>
            <person name="Wrighton K."/>
        </authorList>
    </citation>
    <scope>NUCLEOTIDE SEQUENCE [LARGE SCALE GENOMIC DNA]</scope>
    <source>
        <strain evidence="7 8">MSL 6dP</strain>
    </source>
</reference>
<evidence type="ECO:0000256" key="1">
    <source>
        <dbReference type="ARBA" id="ARBA00009741"/>
    </source>
</evidence>
<feature type="binding site" evidence="6">
    <location>
        <position position="140"/>
    </location>
    <ligand>
        <name>S-adenosyl-L-methionine</name>
        <dbReference type="ChEBI" id="CHEBI:59789"/>
    </ligand>
</feature>
<evidence type="ECO:0000256" key="4">
    <source>
        <dbReference type="ARBA" id="ARBA00022679"/>
    </source>
</evidence>
<evidence type="ECO:0000256" key="3">
    <source>
        <dbReference type="ARBA" id="ARBA00022603"/>
    </source>
</evidence>
<sequence length="291" mass="32698">MELKELIIYATHESFPAIENILSEIGALGVSKEVFQKDKQLIIKGYFEDDKLGKEKIKVIKDKIFSLSNYGLNVDPIDMRVKALKQEDWANKWKEDIKAIKVSDRIVIKPTWEEYHADDGDIIIEIDPGMAFGTGDHGTTSGCLEMLEKYLKPKFNVLDIGTGTGILAIAAAKLGSNSLFALDIDPVAIEVAKENAKLNGVNTEIEFSEGDLLDVVEGRYELILANILPHVIMRLIPDLVKVSKDKSTIILSGIIEEKVEKIKEELIRYNFDIQDIVKKDQWITIVVTRRG</sequence>
<dbReference type="Proteomes" id="UP000295832">
    <property type="component" value="Unassembled WGS sequence"/>
</dbReference>
<dbReference type="PANTHER" id="PTHR43648">
    <property type="entry name" value="ELECTRON TRANSFER FLAVOPROTEIN BETA SUBUNIT LYSINE METHYLTRANSFERASE"/>
    <property type="match status" value="1"/>
</dbReference>
<dbReference type="Pfam" id="PF06325">
    <property type="entry name" value="PrmA"/>
    <property type="match status" value="1"/>
</dbReference>
<evidence type="ECO:0000256" key="6">
    <source>
        <dbReference type="HAMAP-Rule" id="MF_00735"/>
    </source>
</evidence>
<gene>
    <name evidence="6" type="primary">prmA</name>
    <name evidence="7" type="ORF">C7959_11650</name>
</gene>
<accession>A0A4V3GY94</accession>
<keyword evidence="7" id="KW-0687">Ribonucleoprotein</keyword>
<dbReference type="InterPro" id="IPR050078">
    <property type="entry name" value="Ribosomal_L11_MeTrfase_PrmA"/>
</dbReference>
<dbReference type="GO" id="GO:0016279">
    <property type="term" value="F:protein-lysine N-methyltransferase activity"/>
    <property type="evidence" value="ECO:0007669"/>
    <property type="project" value="RHEA"/>
</dbReference>
<dbReference type="EMBL" id="SOEG01000016">
    <property type="protein sequence ID" value="TDX51072.1"/>
    <property type="molecule type" value="Genomic_DNA"/>
</dbReference>
<dbReference type="NCBIfam" id="NF001785">
    <property type="entry name" value="PRK00517.2-2"/>
    <property type="match status" value="1"/>
</dbReference>
<protein>
    <recommendedName>
        <fullName evidence="6">Ribosomal protein L11 methyltransferase</fullName>
        <shortName evidence="6">L11 Mtase</shortName>
        <ecNumber evidence="6">2.1.1.-</ecNumber>
    </recommendedName>
</protein>
<comment type="function">
    <text evidence="6">Methylates ribosomal protein L11.</text>
</comment>
<evidence type="ECO:0000256" key="2">
    <source>
        <dbReference type="ARBA" id="ARBA00022490"/>
    </source>
</evidence>
<keyword evidence="3 6" id="KW-0489">Methyltransferase</keyword>
<proteinExistence type="inferred from homology"/>
<dbReference type="NCBIfam" id="TIGR00406">
    <property type="entry name" value="prmA"/>
    <property type="match status" value="1"/>
</dbReference>
<feature type="binding site" evidence="6">
    <location>
        <position position="183"/>
    </location>
    <ligand>
        <name>S-adenosyl-L-methionine</name>
        <dbReference type="ChEBI" id="CHEBI:59789"/>
    </ligand>
</feature>
<organism evidence="7 8">
    <name type="scientific">Orenia marismortui</name>
    <dbReference type="NCBI Taxonomy" id="46469"/>
    <lineage>
        <taxon>Bacteria</taxon>
        <taxon>Bacillati</taxon>
        <taxon>Bacillota</taxon>
        <taxon>Clostridia</taxon>
        <taxon>Halanaerobiales</taxon>
        <taxon>Halobacteroidaceae</taxon>
        <taxon>Orenia</taxon>
    </lineage>
</organism>
<keyword evidence="4 6" id="KW-0808">Transferase</keyword>
<keyword evidence="7" id="KW-0689">Ribosomal protein</keyword>
<keyword evidence="5 6" id="KW-0949">S-adenosyl-L-methionine</keyword>
<dbReference type="STRING" id="926561.GCA_000379025_00589"/>
<comment type="similarity">
    <text evidence="1 6">Belongs to the methyltransferase superfamily. PrmA family.</text>
</comment>
<evidence type="ECO:0000313" key="8">
    <source>
        <dbReference type="Proteomes" id="UP000295832"/>
    </source>
</evidence>
<dbReference type="InterPro" id="IPR029063">
    <property type="entry name" value="SAM-dependent_MTases_sf"/>
</dbReference>
<evidence type="ECO:0000256" key="5">
    <source>
        <dbReference type="ARBA" id="ARBA00022691"/>
    </source>
</evidence>
<comment type="subcellular location">
    <subcellularLocation>
        <location evidence="6">Cytoplasm</location>
    </subcellularLocation>
</comment>
<dbReference type="GO" id="GO:0032259">
    <property type="term" value="P:methylation"/>
    <property type="evidence" value="ECO:0007669"/>
    <property type="project" value="UniProtKB-KW"/>
</dbReference>
<dbReference type="AlphaFoldDB" id="A0A4V3GY94"/>
<dbReference type="PANTHER" id="PTHR43648:SF1">
    <property type="entry name" value="ELECTRON TRANSFER FLAVOPROTEIN BETA SUBUNIT LYSINE METHYLTRANSFERASE"/>
    <property type="match status" value="1"/>
</dbReference>
<name>A0A4V3GY94_9FIRM</name>
<dbReference type="SUPFAM" id="SSF53335">
    <property type="entry name" value="S-adenosyl-L-methionine-dependent methyltransferases"/>
    <property type="match status" value="1"/>
</dbReference>